<gene>
    <name evidence="2" type="ORF">BJY01DRAFT_257461</name>
</gene>
<evidence type="ECO:0000313" key="2">
    <source>
        <dbReference type="EMBL" id="KAL2840141.1"/>
    </source>
</evidence>
<comment type="caution">
    <text evidence="2">The sequence shown here is derived from an EMBL/GenBank/DDBJ whole genome shotgun (WGS) entry which is preliminary data.</text>
</comment>
<name>A0ABR4JJD3_9EURO</name>
<protein>
    <submittedName>
        <fullName evidence="2">Uncharacterized protein</fullName>
    </submittedName>
</protein>
<feature type="compositionally biased region" description="Polar residues" evidence="1">
    <location>
        <begin position="23"/>
        <end position="39"/>
    </location>
</feature>
<dbReference type="EMBL" id="JBFXLU010000124">
    <property type="protein sequence ID" value="KAL2840141.1"/>
    <property type="molecule type" value="Genomic_DNA"/>
</dbReference>
<dbReference type="Proteomes" id="UP001610446">
    <property type="component" value="Unassembled WGS sequence"/>
</dbReference>
<evidence type="ECO:0000256" key="1">
    <source>
        <dbReference type="SAM" id="MobiDB-lite"/>
    </source>
</evidence>
<sequence>MDNLGPADSTPRKPRRFLPDPFETTTRSSRNKQNGPSTEQDPRTGQIEVDPKSIALGIHGASSTFQVGGINAGQQKRSPRKFAPQLLETARHSVRPGKKPIQPGSKPQPEPQSLNGLDTASDTRPSGPPLEQESLFSYSSLLRRQETRRHSFRVPDLPAIPSSCSEESKDSASPSALPRRRAIHADTGGQSRDGLEKQFPQYILPFSIQPSETQLKEQALAAFPNEQVYQPVDHFAIDREEEDPPYDSVPHLQDPRLKLRINRRASSADLPFELEYLRRHKEEAGMNRRHYLTTRGGRLSQMNRRAPKGVDRAVAREEAWEMDRSRTQPNPPMLGRDLVFPQSLTPATTISEDMQTHSSNEFRHIFSAFSGLWSENSPPPVQRQSNGLWNGTCKAHRERTCSSEALIPGLITPRFGGELATPNGVDETPTTGGAIRPEVSRPAANNPRDSSDDIGQGFNDGFVTQIYNYLSLGYPSVARYYDYELSKVSGVSVAALRADDLNTDAKGHVAVLDVMRKGSADGVCMRWTALRLYIREWARQQPQMSEVDPVHETWGVLERKGSWAV</sequence>
<keyword evidence="3" id="KW-1185">Reference proteome</keyword>
<feature type="compositionally biased region" description="Polar residues" evidence="1">
    <location>
        <begin position="61"/>
        <end position="76"/>
    </location>
</feature>
<accession>A0ABR4JJD3</accession>
<organism evidence="2 3">
    <name type="scientific">Aspergillus pseudoustus</name>
    <dbReference type="NCBI Taxonomy" id="1810923"/>
    <lineage>
        <taxon>Eukaryota</taxon>
        <taxon>Fungi</taxon>
        <taxon>Dikarya</taxon>
        <taxon>Ascomycota</taxon>
        <taxon>Pezizomycotina</taxon>
        <taxon>Eurotiomycetes</taxon>
        <taxon>Eurotiomycetidae</taxon>
        <taxon>Eurotiales</taxon>
        <taxon>Aspergillaceae</taxon>
        <taxon>Aspergillus</taxon>
        <taxon>Aspergillus subgen. Nidulantes</taxon>
    </lineage>
</organism>
<feature type="compositionally biased region" description="Low complexity" evidence="1">
    <location>
        <begin position="161"/>
        <end position="176"/>
    </location>
</feature>
<reference evidence="2 3" key="1">
    <citation type="submission" date="2024-07" db="EMBL/GenBank/DDBJ databases">
        <title>Section-level genome sequencing and comparative genomics of Aspergillus sections Usti and Cavernicolus.</title>
        <authorList>
            <consortium name="Lawrence Berkeley National Laboratory"/>
            <person name="Nybo J.L."/>
            <person name="Vesth T.C."/>
            <person name="Theobald S."/>
            <person name="Frisvad J.C."/>
            <person name="Larsen T.O."/>
            <person name="Kjaerboelling I."/>
            <person name="Rothschild-Mancinelli K."/>
            <person name="Lyhne E.K."/>
            <person name="Kogle M.E."/>
            <person name="Barry K."/>
            <person name="Clum A."/>
            <person name="Na H."/>
            <person name="Ledsgaard L."/>
            <person name="Lin J."/>
            <person name="Lipzen A."/>
            <person name="Kuo A."/>
            <person name="Riley R."/>
            <person name="Mondo S."/>
            <person name="Labutti K."/>
            <person name="Haridas S."/>
            <person name="Pangalinan J."/>
            <person name="Salamov A.A."/>
            <person name="Simmons B.A."/>
            <person name="Magnuson J.K."/>
            <person name="Chen J."/>
            <person name="Drula E."/>
            <person name="Henrissat B."/>
            <person name="Wiebenga A."/>
            <person name="Lubbers R.J."/>
            <person name="Gomes A.C."/>
            <person name="Makela M.R."/>
            <person name="Stajich J."/>
            <person name="Grigoriev I.V."/>
            <person name="Mortensen U.H."/>
            <person name="De Vries R.P."/>
            <person name="Baker S.E."/>
            <person name="Andersen M.R."/>
        </authorList>
    </citation>
    <scope>NUCLEOTIDE SEQUENCE [LARGE SCALE GENOMIC DNA]</scope>
    <source>
        <strain evidence="2 3">CBS 123904</strain>
    </source>
</reference>
<feature type="region of interest" description="Disordered" evidence="1">
    <location>
        <begin position="1"/>
        <end position="180"/>
    </location>
</feature>
<feature type="region of interest" description="Disordered" evidence="1">
    <location>
        <begin position="417"/>
        <end position="455"/>
    </location>
</feature>
<proteinExistence type="predicted"/>
<evidence type="ECO:0000313" key="3">
    <source>
        <dbReference type="Proteomes" id="UP001610446"/>
    </source>
</evidence>
<feature type="compositionally biased region" description="Polar residues" evidence="1">
    <location>
        <begin position="111"/>
        <end position="124"/>
    </location>
</feature>